<evidence type="ECO:0000256" key="5">
    <source>
        <dbReference type="ARBA" id="ARBA00023136"/>
    </source>
</evidence>
<evidence type="ECO:0000256" key="6">
    <source>
        <dbReference type="ARBA" id="ARBA00023310"/>
    </source>
</evidence>
<accession>A0AAE9YEI9</accession>
<sequence>MDDARIEAYAKALQAVIAVEDTLDEVEDELFRVARVLEGNDELMETLADPHMEPARRQQVVVDLLGGQAQPTTVNLVGLVVGNDRARDLPAIVDALVGLRAASREAAVAEVRSAIALSDEQTSRLAAALGTATGKNVEVKVIVDPTVQGGLVAQIGDTVIDGSVRRRLEQLRAAL</sequence>
<comment type="similarity">
    <text evidence="7">Belongs to the ATPase delta chain family.</text>
</comment>
<gene>
    <name evidence="7 8" type="primary">atpH</name>
    <name evidence="8" type="ORF">PO878_18190</name>
</gene>
<keyword evidence="7" id="KW-1003">Cell membrane</keyword>
<keyword evidence="3 7" id="KW-0375">Hydrogen ion transport</keyword>
<comment type="function">
    <text evidence="7">This protein is part of the stalk that links CF(0) to CF(1). It either transmits conformational changes from CF(0) to CF(1) or is implicated in proton conduction.</text>
</comment>
<keyword evidence="7" id="KW-0139">CF(1)</keyword>
<proteinExistence type="inferred from homology"/>
<dbReference type="Proteomes" id="UP001216390">
    <property type="component" value="Chromosome"/>
</dbReference>
<dbReference type="InterPro" id="IPR000711">
    <property type="entry name" value="ATPase_OSCP/dsu"/>
</dbReference>
<dbReference type="InterPro" id="IPR026015">
    <property type="entry name" value="ATP_synth_OSCP/delta_N_sf"/>
</dbReference>
<keyword evidence="6 7" id="KW-0066">ATP synthesis</keyword>
<dbReference type="AlphaFoldDB" id="A0AAE9YEI9"/>
<dbReference type="GO" id="GO:0005886">
    <property type="term" value="C:plasma membrane"/>
    <property type="evidence" value="ECO:0007669"/>
    <property type="project" value="UniProtKB-SubCell"/>
</dbReference>
<keyword evidence="2 7" id="KW-0813">Transport</keyword>
<evidence type="ECO:0000313" key="9">
    <source>
        <dbReference type="Proteomes" id="UP001216390"/>
    </source>
</evidence>
<dbReference type="KEGG" id="ima:PO878_18190"/>
<keyword evidence="9" id="KW-1185">Reference proteome</keyword>
<comment type="function">
    <text evidence="7">F(1)F(0) ATP synthase produces ATP from ADP in the presence of a proton or sodium gradient. F-type ATPases consist of two structural domains, F(1) containing the extramembraneous catalytic core and F(0) containing the membrane proton channel, linked together by a central stalk and a peripheral stalk. During catalysis, ATP synthesis in the catalytic domain of F(1) is coupled via a rotary mechanism of the central stalk subunits to proton translocation.</text>
</comment>
<dbReference type="Gene3D" id="1.10.520.20">
    <property type="entry name" value="N-terminal domain of the delta subunit of the F1F0-ATP synthase"/>
    <property type="match status" value="1"/>
</dbReference>
<keyword evidence="4 7" id="KW-0406">Ion transport</keyword>
<evidence type="ECO:0000313" key="8">
    <source>
        <dbReference type="EMBL" id="WCO66431.1"/>
    </source>
</evidence>
<dbReference type="PANTHER" id="PTHR11910">
    <property type="entry name" value="ATP SYNTHASE DELTA CHAIN"/>
    <property type="match status" value="1"/>
</dbReference>
<evidence type="ECO:0000256" key="3">
    <source>
        <dbReference type="ARBA" id="ARBA00022781"/>
    </source>
</evidence>
<comment type="subcellular location">
    <subcellularLocation>
        <location evidence="7">Cell membrane</location>
        <topology evidence="7">Peripheral membrane protein</topology>
    </subcellularLocation>
    <subcellularLocation>
        <location evidence="1">Membrane</location>
    </subcellularLocation>
</comment>
<name>A0AAE9YEI9_9ACTN</name>
<dbReference type="Pfam" id="PF00213">
    <property type="entry name" value="OSCP"/>
    <property type="match status" value="1"/>
</dbReference>
<protein>
    <recommendedName>
        <fullName evidence="7">ATP synthase subunit delta</fullName>
    </recommendedName>
    <alternativeName>
        <fullName evidence="7">ATP synthase F(1) sector subunit delta</fullName>
    </alternativeName>
    <alternativeName>
        <fullName evidence="7">F-type ATPase subunit delta</fullName>
        <shortName evidence="7">F-ATPase subunit delta</shortName>
    </alternativeName>
</protein>
<evidence type="ECO:0000256" key="4">
    <source>
        <dbReference type="ARBA" id="ARBA00023065"/>
    </source>
</evidence>
<dbReference type="RefSeq" id="WP_272735954.1">
    <property type="nucleotide sequence ID" value="NZ_CP116942.1"/>
</dbReference>
<dbReference type="PRINTS" id="PR00125">
    <property type="entry name" value="ATPASEDELTA"/>
</dbReference>
<dbReference type="GO" id="GO:0046933">
    <property type="term" value="F:proton-transporting ATP synthase activity, rotational mechanism"/>
    <property type="evidence" value="ECO:0007669"/>
    <property type="project" value="UniProtKB-UniRule"/>
</dbReference>
<dbReference type="HAMAP" id="MF_01416">
    <property type="entry name" value="ATP_synth_delta_bact"/>
    <property type="match status" value="1"/>
</dbReference>
<dbReference type="SUPFAM" id="SSF47928">
    <property type="entry name" value="N-terminal domain of the delta subunit of the F1F0-ATP synthase"/>
    <property type="match status" value="1"/>
</dbReference>
<evidence type="ECO:0000256" key="7">
    <source>
        <dbReference type="HAMAP-Rule" id="MF_01416"/>
    </source>
</evidence>
<organism evidence="8 9">
    <name type="scientific">Iamia majanohamensis</name>
    <dbReference type="NCBI Taxonomy" id="467976"/>
    <lineage>
        <taxon>Bacteria</taxon>
        <taxon>Bacillati</taxon>
        <taxon>Actinomycetota</taxon>
        <taxon>Acidimicrobiia</taxon>
        <taxon>Acidimicrobiales</taxon>
        <taxon>Iamiaceae</taxon>
        <taxon>Iamia</taxon>
    </lineage>
</organism>
<keyword evidence="5 7" id="KW-0472">Membrane</keyword>
<reference evidence="8" key="1">
    <citation type="submission" date="2023-01" db="EMBL/GenBank/DDBJ databases">
        <title>The diversity of Class Acidimicrobiia in South China Sea sediment environments and the proposal of Iamia marina sp. nov., a novel species of the genus Iamia.</title>
        <authorList>
            <person name="He Y."/>
            <person name="Tian X."/>
        </authorList>
    </citation>
    <scope>NUCLEOTIDE SEQUENCE</scope>
    <source>
        <strain evidence="8">DSM 19957</strain>
    </source>
</reference>
<evidence type="ECO:0000256" key="2">
    <source>
        <dbReference type="ARBA" id="ARBA00022448"/>
    </source>
</evidence>
<evidence type="ECO:0000256" key="1">
    <source>
        <dbReference type="ARBA" id="ARBA00004370"/>
    </source>
</evidence>
<dbReference type="GO" id="GO:0045259">
    <property type="term" value="C:proton-transporting ATP synthase complex"/>
    <property type="evidence" value="ECO:0007669"/>
    <property type="project" value="UniProtKB-KW"/>
</dbReference>
<dbReference type="EMBL" id="CP116942">
    <property type="protein sequence ID" value="WCO66431.1"/>
    <property type="molecule type" value="Genomic_DNA"/>
</dbReference>
<dbReference type="NCBIfam" id="TIGR01145">
    <property type="entry name" value="ATP_synt_delta"/>
    <property type="match status" value="1"/>
</dbReference>